<evidence type="ECO:0000256" key="1">
    <source>
        <dbReference type="SAM" id="Phobius"/>
    </source>
</evidence>
<feature type="transmembrane region" description="Helical" evidence="1">
    <location>
        <begin position="53"/>
        <end position="72"/>
    </location>
</feature>
<keyword evidence="1" id="KW-0812">Transmembrane</keyword>
<gene>
    <name evidence="2" type="ORF">JTBB02_V1_50003</name>
</gene>
<accession>A0A7D9H3P3</accession>
<protein>
    <submittedName>
        <fullName evidence="2">Sugar transferase involved in lipopolysaccharide synthesis-like</fullName>
    </submittedName>
</protein>
<reference evidence="2" key="1">
    <citation type="submission" date="2019-07" db="EMBL/GenBank/DDBJ databases">
        <authorList>
            <person name="Weber M."/>
            <person name="Kostadinov I."/>
            <person name="Kostadinov D I."/>
        </authorList>
    </citation>
    <scope>NUCLEOTIDE SEQUENCE</scope>
    <source>
        <strain evidence="2">Gfbio:sag-sample-b02:053724c1-46a9-4a36-b237-ea2bf867836b</strain>
    </source>
</reference>
<evidence type="ECO:0000313" key="2">
    <source>
        <dbReference type="EMBL" id="VUX54944.1"/>
    </source>
</evidence>
<dbReference type="EMBL" id="LR633966">
    <property type="protein sequence ID" value="VUX54944.1"/>
    <property type="molecule type" value="Genomic_DNA"/>
</dbReference>
<organism evidence="2">
    <name type="scientific">uncultured Woeseiaceae bacterium</name>
    <dbReference type="NCBI Taxonomy" id="1983305"/>
    <lineage>
        <taxon>Bacteria</taxon>
        <taxon>Pseudomonadati</taxon>
        <taxon>Pseudomonadota</taxon>
        <taxon>Gammaproteobacteria</taxon>
        <taxon>Woeseiales</taxon>
        <taxon>Woeseiaceae</taxon>
        <taxon>environmental samples</taxon>
    </lineage>
</organism>
<proteinExistence type="predicted"/>
<dbReference type="GO" id="GO:0016740">
    <property type="term" value="F:transferase activity"/>
    <property type="evidence" value="ECO:0007669"/>
    <property type="project" value="UniProtKB-KW"/>
</dbReference>
<keyword evidence="2" id="KW-0808">Transferase</keyword>
<keyword evidence="1" id="KW-0472">Membrane</keyword>
<sequence length="110" mass="12294">MTDYWSIVISDEGAILPSPENPDLAYNQLISPWKSGLSVHYIDHQSLWLDLKLVLITVVAIVSRPVALNLIVRELHRRQAPTVLIEAASRKTDLVPFPPPGSDPITMSRE</sequence>
<name>A0A7D9H3P3_9GAMM</name>
<keyword evidence="1" id="KW-1133">Transmembrane helix</keyword>
<dbReference type="AlphaFoldDB" id="A0A7D9H3P3"/>